<dbReference type="InterPro" id="IPR006675">
    <property type="entry name" value="HDIG_dom"/>
</dbReference>
<dbReference type="NCBIfam" id="TIGR00277">
    <property type="entry name" value="HDIG"/>
    <property type="match status" value="1"/>
</dbReference>
<dbReference type="GO" id="GO:0016740">
    <property type="term" value="F:transferase activity"/>
    <property type="evidence" value="ECO:0007669"/>
    <property type="project" value="UniProtKB-KW"/>
</dbReference>
<dbReference type="InterPro" id="IPR048430">
    <property type="entry name" value="MASE9"/>
</dbReference>
<dbReference type="Proteomes" id="UP000245634">
    <property type="component" value="Unassembled WGS sequence"/>
</dbReference>
<keyword evidence="1" id="KW-0812">Transmembrane</keyword>
<dbReference type="SUPFAM" id="SSF55781">
    <property type="entry name" value="GAF domain-like"/>
    <property type="match status" value="1"/>
</dbReference>
<dbReference type="CDD" id="cd00077">
    <property type="entry name" value="HDc"/>
    <property type="match status" value="1"/>
</dbReference>
<dbReference type="SUPFAM" id="SSF55073">
    <property type="entry name" value="Nucleotide cyclase"/>
    <property type="match status" value="1"/>
</dbReference>
<feature type="domain" description="GGDEF" evidence="2">
    <location>
        <begin position="415"/>
        <end position="547"/>
    </location>
</feature>
<evidence type="ECO:0000313" key="5">
    <source>
        <dbReference type="EMBL" id="PWK11487.1"/>
    </source>
</evidence>
<evidence type="ECO:0000259" key="2">
    <source>
        <dbReference type="PROSITE" id="PS50887"/>
    </source>
</evidence>
<dbReference type="Pfam" id="PF13487">
    <property type="entry name" value="HD_5"/>
    <property type="match status" value="1"/>
</dbReference>
<dbReference type="InterPro" id="IPR029016">
    <property type="entry name" value="GAF-like_dom_sf"/>
</dbReference>
<gene>
    <name evidence="5" type="ORF">C7459_11015</name>
</gene>
<dbReference type="Gene3D" id="1.10.3210.10">
    <property type="entry name" value="Hypothetical protein af1432"/>
    <property type="match status" value="1"/>
</dbReference>
<dbReference type="InterPro" id="IPR006674">
    <property type="entry name" value="HD_domain"/>
</dbReference>
<proteinExistence type="predicted"/>
<dbReference type="SUPFAM" id="SSF109604">
    <property type="entry name" value="HD-domain/PDEase-like"/>
    <property type="match status" value="1"/>
</dbReference>
<organism evidence="5 6">
    <name type="scientific">Tumebacillus permanentifrigoris</name>
    <dbReference type="NCBI Taxonomy" id="378543"/>
    <lineage>
        <taxon>Bacteria</taxon>
        <taxon>Bacillati</taxon>
        <taxon>Bacillota</taxon>
        <taxon>Bacilli</taxon>
        <taxon>Bacillales</taxon>
        <taxon>Alicyclobacillaceae</taxon>
        <taxon>Tumebacillus</taxon>
    </lineage>
</organism>
<name>A0A316D761_9BACL</name>
<feature type="transmembrane region" description="Helical" evidence="1">
    <location>
        <begin position="64"/>
        <end position="88"/>
    </location>
</feature>
<dbReference type="NCBIfam" id="TIGR00254">
    <property type="entry name" value="GGDEF"/>
    <property type="match status" value="1"/>
</dbReference>
<dbReference type="EMBL" id="QGGL01000010">
    <property type="protein sequence ID" value="PWK11487.1"/>
    <property type="molecule type" value="Genomic_DNA"/>
</dbReference>
<dbReference type="OrthoDB" id="9759601at2"/>
<feature type="transmembrane region" description="Helical" evidence="1">
    <location>
        <begin position="31"/>
        <end position="52"/>
    </location>
</feature>
<dbReference type="InterPro" id="IPR043128">
    <property type="entry name" value="Rev_trsase/Diguanyl_cyclase"/>
</dbReference>
<feature type="transmembrane region" description="Helical" evidence="1">
    <location>
        <begin position="6"/>
        <end position="24"/>
    </location>
</feature>
<dbReference type="InterPro" id="IPR003607">
    <property type="entry name" value="HD/PDEase_dom"/>
</dbReference>
<feature type="transmembrane region" description="Helical" evidence="1">
    <location>
        <begin position="128"/>
        <end position="151"/>
    </location>
</feature>
<keyword evidence="1" id="KW-1133">Transmembrane helix</keyword>
<keyword evidence="6" id="KW-1185">Reference proteome</keyword>
<feature type="domain" description="HD" evidence="3">
    <location>
        <begin position="591"/>
        <end position="714"/>
    </location>
</feature>
<dbReference type="Gene3D" id="3.30.450.40">
    <property type="match status" value="1"/>
</dbReference>
<dbReference type="PROSITE" id="PS51831">
    <property type="entry name" value="HD"/>
    <property type="match status" value="1"/>
</dbReference>
<dbReference type="PANTHER" id="PTHR43155:SF2">
    <property type="entry name" value="CYCLIC DI-GMP PHOSPHODIESTERASE PA4108"/>
    <property type="match status" value="1"/>
</dbReference>
<dbReference type="SMART" id="SM00267">
    <property type="entry name" value="GGDEF"/>
    <property type="match status" value="1"/>
</dbReference>
<feature type="transmembrane region" description="Helical" evidence="1">
    <location>
        <begin position="171"/>
        <end position="188"/>
    </location>
</feature>
<dbReference type="InterPro" id="IPR000160">
    <property type="entry name" value="GGDEF_dom"/>
</dbReference>
<keyword evidence="5" id="KW-0808">Transferase</keyword>
<dbReference type="Pfam" id="PF20972">
    <property type="entry name" value="MASE9"/>
    <property type="match status" value="1"/>
</dbReference>
<dbReference type="InterPro" id="IPR037522">
    <property type="entry name" value="HD_GYP_dom"/>
</dbReference>
<dbReference type="RefSeq" id="WP_109689628.1">
    <property type="nucleotide sequence ID" value="NZ_QGGL01000010.1"/>
</dbReference>
<accession>A0A316D761</accession>
<evidence type="ECO:0000259" key="3">
    <source>
        <dbReference type="PROSITE" id="PS51831"/>
    </source>
</evidence>
<feature type="domain" description="HD-GYP" evidence="4">
    <location>
        <begin position="569"/>
        <end position="765"/>
    </location>
</feature>
<evidence type="ECO:0000259" key="4">
    <source>
        <dbReference type="PROSITE" id="PS51832"/>
    </source>
</evidence>
<dbReference type="SMART" id="SM00471">
    <property type="entry name" value="HDc"/>
    <property type="match status" value="1"/>
</dbReference>
<dbReference type="AlphaFoldDB" id="A0A316D761"/>
<dbReference type="Pfam" id="PF00990">
    <property type="entry name" value="GGDEF"/>
    <property type="match status" value="1"/>
</dbReference>
<comment type="caution">
    <text evidence="5">The sequence shown here is derived from an EMBL/GenBank/DDBJ whole genome shotgun (WGS) entry which is preliminary data.</text>
</comment>
<evidence type="ECO:0000256" key="1">
    <source>
        <dbReference type="SAM" id="Phobius"/>
    </source>
</evidence>
<dbReference type="CDD" id="cd01949">
    <property type="entry name" value="GGDEF"/>
    <property type="match status" value="1"/>
</dbReference>
<protein>
    <submittedName>
        <fullName evidence="5">Diguanylate cyclase (GGDEF)-like protein/putative nucleotidyltransferase with HDIG domain</fullName>
    </submittedName>
</protein>
<dbReference type="InterPro" id="IPR029787">
    <property type="entry name" value="Nucleotide_cyclase"/>
</dbReference>
<feature type="transmembrane region" description="Helical" evidence="1">
    <location>
        <begin position="100"/>
        <end position="122"/>
    </location>
</feature>
<evidence type="ECO:0000313" key="6">
    <source>
        <dbReference type="Proteomes" id="UP000245634"/>
    </source>
</evidence>
<reference evidence="5 6" key="1">
    <citation type="submission" date="2018-05" db="EMBL/GenBank/DDBJ databases">
        <title>Genomic Encyclopedia of Type Strains, Phase IV (KMG-IV): sequencing the most valuable type-strain genomes for metagenomic binning, comparative biology and taxonomic classification.</title>
        <authorList>
            <person name="Goeker M."/>
        </authorList>
    </citation>
    <scope>NUCLEOTIDE SEQUENCE [LARGE SCALE GENOMIC DNA]</scope>
    <source>
        <strain evidence="5 6">DSM 18773</strain>
    </source>
</reference>
<sequence>MKTSLRLYVYTINIIGLALVAYSLQQFPKGFFLDAVIFIVLAGVVQLMPVALAKQSWVSVSFSIAYASVLLLGSEIGVLTSVAIGLVGSTYPKRLKPHKVIFNIACLAIPAYISGEILHLTLESGMFWLYEFLLVPLLFYSLNSSLITFAIALTTNESPGRIWNENYRWPMLNYLLLAWIGIGLYRAYEVLNVLGLMIFVLPLIMARYSFKLYIDQTNKVQQHMESLQTANGMLNRKVNEVAALQKHALLMGTSLNLESTLQTVFARVSDEVPYQALYIVWRSADGEHFEQYKVNELFDVELDKSAEVDSSIAHVFESGKRLVLTAREQTHVKLLCPMIAQGNVQGVMALLCPRDLLEEIDSSLDVYVSHGAAALSNAFLYHRLEKVANTDNLTKLYNRHFFARKLSEMRQAPHVPNTVIIMDFDNFKDINNRYGHHVGDLALHYVASLIRVEARVQDIPVRYGGDEFALLMPNATEEVGLIVAARLLEQIRMPVELDGHLLSISLSFGIATCFDVNCEIRETVKQADKAAYFSKASGKGCITLYSQIQSENQPVYTGTSSSIVPRAEEVESRRSITKGLLHALKARDVVTYNHSIQVATYCVWLAQHLGLPPEEIERVRFGALLHDIGKLGIQDQVLKKAALLNRAEHINMRTHPVVGHDILRHFGTVYDSILPILLSHHERMDGQGYPHGIEASKLDQAVRIVTIADAFDSMTRDSCYRDKLPMHWAVEELRRCKGTQFDPELVDHFLEVVQKHFPDRWMDQGEISDPALVREASLQ</sequence>
<dbReference type="PROSITE" id="PS51832">
    <property type="entry name" value="HD_GYP"/>
    <property type="match status" value="1"/>
</dbReference>
<keyword evidence="1" id="KW-0472">Membrane</keyword>
<dbReference type="PROSITE" id="PS50887">
    <property type="entry name" value="GGDEF"/>
    <property type="match status" value="1"/>
</dbReference>
<dbReference type="Gene3D" id="3.30.70.270">
    <property type="match status" value="1"/>
</dbReference>
<dbReference type="PANTHER" id="PTHR43155">
    <property type="entry name" value="CYCLIC DI-GMP PHOSPHODIESTERASE PA4108-RELATED"/>
    <property type="match status" value="1"/>
</dbReference>